<dbReference type="Proteomes" id="UP000464657">
    <property type="component" value="Chromosome"/>
</dbReference>
<feature type="signal peptide" evidence="1">
    <location>
        <begin position="1"/>
        <end position="25"/>
    </location>
</feature>
<keyword evidence="1" id="KW-0732">Signal</keyword>
<name>A0A7L4ZIA8_9FLAO</name>
<dbReference type="AlphaFoldDB" id="A0A7L4ZIA8"/>
<sequence length="263" mass="30006">MHKPFIMKKSLLLLVLIFGLQKAGADCMGSGMTFYPLEKEINRNSMFIIEGYAMSKKTIKSFHNRKVYLQSGTGELVELKLQEILYSSFSLAQAIFIPSKTLQPNTKYSLKYENQTDSETIELQHRFYGGKKPLYWITTNQKYSTKLRTSITTTYKESIVEQYGCGPAVYAVFDVKNDPNKQAWYKTELLDVSTNTTKVYYIKSNNNKLSVGHGMCSGAFSFSRKGDYKVRFTPVNSDGKTSKATDWIPFKSPFMESINKNGF</sequence>
<keyword evidence="3" id="KW-1185">Reference proteome</keyword>
<gene>
    <name evidence="2" type="ORF">IMCC3317_16970</name>
</gene>
<organism evidence="2 3">
    <name type="scientific">Kordia antarctica</name>
    <dbReference type="NCBI Taxonomy" id="1218801"/>
    <lineage>
        <taxon>Bacteria</taxon>
        <taxon>Pseudomonadati</taxon>
        <taxon>Bacteroidota</taxon>
        <taxon>Flavobacteriia</taxon>
        <taxon>Flavobacteriales</taxon>
        <taxon>Flavobacteriaceae</taxon>
        <taxon>Kordia</taxon>
    </lineage>
</organism>
<proteinExistence type="predicted"/>
<evidence type="ECO:0000256" key="1">
    <source>
        <dbReference type="SAM" id="SignalP"/>
    </source>
</evidence>
<dbReference type="EMBL" id="CP019288">
    <property type="protein sequence ID" value="QHI36335.1"/>
    <property type="molecule type" value="Genomic_DNA"/>
</dbReference>
<feature type="chain" id="PRO_5029706000" evidence="1">
    <location>
        <begin position="26"/>
        <end position="263"/>
    </location>
</feature>
<dbReference type="KEGG" id="kan:IMCC3317_16970"/>
<protein>
    <submittedName>
        <fullName evidence="2">Uncharacterized protein</fullName>
    </submittedName>
</protein>
<evidence type="ECO:0000313" key="2">
    <source>
        <dbReference type="EMBL" id="QHI36335.1"/>
    </source>
</evidence>
<evidence type="ECO:0000313" key="3">
    <source>
        <dbReference type="Proteomes" id="UP000464657"/>
    </source>
</evidence>
<accession>A0A7L4ZIA8</accession>
<reference evidence="2 3" key="1">
    <citation type="journal article" date="2013" name="Int. J. Syst. Evol. Microbiol.">
        <title>Kordia antarctica sp. nov., isolated from Antarctic seawater.</title>
        <authorList>
            <person name="Baek K."/>
            <person name="Choi A."/>
            <person name="Kang I."/>
            <person name="Lee K."/>
            <person name="Cho J.C."/>
        </authorList>
    </citation>
    <scope>NUCLEOTIDE SEQUENCE [LARGE SCALE GENOMIC DNA]</scope>
    <source>
        <strain evidence="2 3">IMCC3317</strain>
    </source>
</reference>